<reference evidence="7 8" key="1">
    <citation type="journal article" date="2016" name="Int. J. Syst. Evol. Microbiol.">
        <title>Chitinibacter fontanus sp. nov., isolated from a spring.</title>
        <authorList>
            <person name="Sheu S.Y."/>
            <person name="Li Y.S."/>
            <person name="Young C.C."/>
            <person name="Chen W.M."/>
        </authorList>
    </citation>
    <scope>NUCLEOTIDE SEQUENCE [LARGE SCALE GENOMIC DNA]</scope>
    <source>
        <strain evidence="7 8">STM-7</strain>
    </source>
</reference>
<dbReference type="GO" id="GO:0009279">
    <property type="term" value="C:cell outer membrane"/>
    <property type="evidence" value="ECO:0007669"/>
    <property type="project" value="UniProtKB-SubCell"/>
</dbReference>
<dbReference type="SUPFAM" id="SSF50998">
    <property type="entry name" value="Quinoprotein alcohol dehydrogenase-like"/>
    <property type="match status" value="1"/>
</dbReference>
<keyword evidence="1 4" id="KW-0732">Signal</keyword>
<organism evidence="7 8">
    <name type="scientific">Chitinibacter fontanus</name>
    <dbReference type="NCBI Taxonomy" id="1737446"/>
    <lineage>
        <taxon>Bacteria</taxon>
        <taxon>Pseudomonadati</taxon>
        <taxon>Pseudomonadota</taxon>
        <taxon>Betaproteobacteria</taxon>
        <taxon>Neisseriales</taxon>
        <taxon>Chitinibacteraceae</taxon>
        <taxon>Chitinibacter</taxon>
    </lineage>
</organism>
<dbReference type="GO" id="GO:0043165">
    <property type="term" value="P:Gram-negative-bacterium-type cell outer membrane assembly"/>
    <property type="evidence" value="ECO:0007669"/>
    <property type="project" value="UniProtKB-UniRule"/>
</dbReference>
<feature type="chain" id="PRO_5029073867" description="Outer membrane protein assembly factor BamB" evidence="5">
    <location>
        <begin position="25"/>
        <end position="375"/>
    </location>
</feature>
<evidence type="ECO:0000256" key="3">
    <source>
        <dbReference type="ARBA" id="ARBA00023237"/>
    </source>
</evidence>
<dbReference type="Pfam" id="PF13360">
    <property type="entry name" value="PQQ_2"/>
    <property type="match status" value="1"/>
</dbReference>
<keyword evidence="4" id="KW-0564">Palmitate</keyword>
<feature type="signal peptide" evidence="5">
    <location>
        <begin position="1"/>
        <end position="24"/>
    </location>
</feature>
<keyword evidence="4" id="KW-0449">Lipoprotein</keyword>
<dbReference type="Gene3D" id="2.130.10.10">
    <property type="entry name" value="YVTN repeat-like/Quinoprotein amine dehydrogenase"/>
    <property type="match status" value="1"/>
</dbReference>
<dbReference type="InterPro" id="IPR015943">
    <property type="entry name" value="WD40/YVTN_repeat-like_dom_sf"/>
</dbReference>
<evidence type="ECO:0000256" key="4">
    <source>
        <dbReference type="HAMAP-Rule" id="MF_00923"/>
    </source>
</evidence>
<dbReference type="EMBL" id="CP058952">
    <property type="protein sequence ID" value="QLI82788.1"/>
    <property type="molecule type" value="Genomic_DNA"/>
</dbReference>
<name>A0A7D5ZIB8_9NEIS</name>
<dbReference type="AlphaFoldDB" id="A0A7D5ZIB8"/>
<dbReference type="InterPro" id="IPR018391">
    <property type="entry name" value="PQQ_b-propeller_rpt"/>
</dbReference>
<evidence type="ECO:0000313" key="8">
    <source>
        <dbReference type="Proteomes" id="UP000510822"/>
    </source>
</evidence>
<comment type="function">
    <text evidence="4">Part of the outer membrane protein assembly complex, which is involved in assembly and insertion of beta-barrel proteins into the outer membrane.</text>
</comment>
<dbReference type="SMART" id="SM00564">
    <property type="entry name" value="PQQ"/>
    <property type="match status" value="7"/>
</dbReference>
<accession>A0A7D5ZIB8</accession>
<keyword evidence="8" id="KW-1185">Reference proteome</keyword>
<dbReference type="NCBIfam" id="TIGR03300">
    <property type="entry name" value="assembly_YfgL"/>
    <property type="match status" value="1"/>
</dbReference>
<comment type="subunit">
    <text evidence="4">Part of the Bam complex.</text>
</comment>
<evidence type="ECO:0000256" key="1">
    <source>
        <dbReference type="ARBA" id="ARBA00022729"/>
    </source>
</evidence>
<protein>
    <recommendedName>
        <fullName evidence="4">Outer membrane protein assembly factor BamB</fullName>
    </recommendedName>
</protein>
<dbReference type="KEGG" id="cfon:HZU75_15360"/>
<comment type="similarity">
    <text evidence="4">Belongs to the BamB family.</text>
</comment>
<proteinExistence type="inferred from homology"/>
<dbReference type="PANTHER" id="PTHR34512:SF30">
    <property type="entry name" value="OUTER MEMBRANE PROTEIN ASSEMBLY FACTOR BAMB"/>
    <property type="match status" value="1"/>
</dbReference>
<evidence type="ECO:0000259" key="6">
    <source>
        <dbReference type="Pfam" id="PF13360"/>
    </source>
</evidence>
<dbReference type="RefSeq" id="WP_180306862.1">
    <property type="nucleotide sequence ID" value="NZ_CP058952.1"/>
</dbReference>
<comment type="subcellular location">
    <subcellularLocation>
        <location evidence="4">Cell outer membrane</location>
        <topology evidence="4">Lipid-anchor</topology>
    </subcellularLocation>
</comment>
<gene>
    <name evidence="4 7" type="primary">bamB</name>
    <name evidence="7" type="ORF">HZU75_15360</name>
</gene>
<evidence type="ECO:0000256" key="2">
    <source>
        <dbReference type="ARBA" id="ARBA00023136"/>
    </source>
</evidence>
<feature type="domain" description="Pyrrolo-quinoline quinone repeat" evidence="6">
    <location>
        <begin position="70"/>
        <end position="301"/>
    </location>
</feature>
<dbReference type="InterPro" id="IPR011047">
    <property type="entry name" value="Quinoprotein_ADH-like_sf"/>
</dbReference>
<dbReference type="InterPro" id="IPR002372">
    <property type="entry name" value="PQQ_rpt_dom"/>
</dbReference>
<evidence type="ECO:0000313" key="7">
    <source>
        <dbReference type="EMBL" id="QLI82788.1"/>
    </source>
</evidence>
<dbReference type="GO" id="GO:0051205">
    <property type="term" value="P:protein insertion into membrane"/>
    <property type="evidence" value="ECO:0007669"/>
    <property type="project" value="UniProtKB-UniRule"/>
</dbReference>
<dbReference type="InterPro" id="IPR017687">
    <property type="entry name" value="BamB"/>
</dbReference>
<dbReference type="Proteomes" id="UP000510822">
    <property type="component" value="Chromosome"/>
</dbReference>
<dbReference type="PROSITE" id="PS51257">
    <property type="entry name" value="PROKAR_LIPOPROTEIN"/>
    <property type="match status" value="1"/>
</dbReference>
<dbReference type="HAMAP" id="MF_00923">
    <property type="entry name" value="OM_assembly_BamB"/>
    <property type="match status" value="1"/>
</dbReference>
<sequence>MRVLRNILLLAALGLTACSSISNIPDPSPLPALSKNSHAKVRWNSSIGNDTQYRFQPAFFGDDVAVVGGNSAVALLDRKTGKAKWQVKLPQPVAGGIGVGTNLVAVGSLKGDVIALDLATGKTLWTAQTSSEVIASPVIERGFVVVRSIDGKVSAYSADKGELKWVYQRPQPALQLRNYAPPVAADGIVYIGQAAGRLTALAVNDGRVLWEAPIALPRGASELERVTDIVSPPVVFADMVCAVAYQGRVACISTQNGSLVWTREVSSWAGLGIDESHVYVTDVKGHIYAFERSTGRSVWKQDKLAYRFVSAPAVLGNQVVVGDLEGYLHYLDPEDGSLVGQQATDGSRIYIAPQSVGSEALVQTRKGSLYLLGAQ</sequence>
<evidence type="ECO:0000256" key="5">
    <source>
        <dbReference type="SAM" id="SignalP"/>
    </source>
</evidence>
<dbReference type="PANTHER" id="PTHR34512">
    <property type="entry name" value="CELL SURFACE PROTEIN"/>
    <property type="match status" value="1"/>
</dbReference>
<keyword evidence="2 4" id="KW-0472">Membrane</keyword>
<keyword evidence="3 4" id="KW-0998">Cell outer membrane</keyword>